<protein>
    <submittedName>
        <fullName evidence="2">Uncharacterized protein</fullName>
    </submittedName>
</protein>
<organism evidence="2 3">
    <name type="scientific">Knipowitschia caucasica</name>
    <name type="common">Caucasian dwarf goby</name>
    <name type="synonym">Pomatoschistus caucasicus</name>
    <dbReference type="NCBI Taxonomy" id="637954"/>
    <lineage>
        <taxon>Eukaryota</taxon>
        <taxon>Metazoa</taxon>
        <taxon>Chordata</taxon>
        <taxon>Craniata</taxon>
        <taxon>Vertebrata</taxon>
        <taxon>Euteleostomi</taxon>
        <taxon>Actinopterygii</taxon>
        <taxon>Neopterygii</taxon>
        <taxon>Teleostei</taxon>
        <taxon>Neoteleostei</taxon>
        <taxon>Acanthomorphata</taxon>
        <taxon>Gobiaria</taxon>
        <taxon>Gobiiformes</taxon>
        <taxon>Gobioidei</taxon>
        <taxon>Gobiidae</taxon>
        <taxon>Gobiinae</taxon>
        <taxon>Knipowitschia</taxon>
    </lineage>
</organism>
<name>A0AAV2JKG8_KNICA</name>
<dbReference type="AlphaFoldDB" id="A0AAV2JKG8"/>
<evidence type="ECO:0000256" key="1">
    <source>
        <dbReference type="SAM" id="MobiDB-lite"/>
    </source>
</evidence>
<feature type="region of interest" description="Disordered" evidence="1">
    <location>
        <begin position="1"/>
        <end position="34"/>
    </location>
</feature>
<reference evidence="2 3" key="1">
    <citation type="submission" date="2024-04" db="EMBL/GenBank/DDBJ databases">
        <authorList>
            <person name="Waldvogel A.-M."/>
            <person name="Schoenle A."/>
        </authorList>
    </citation>
    <scope>NUCLEOTIDE SEQUENCE [LARGE SCALE GENOMIC DNA]</scope>
</reference>
<evidence type="ECO:0000313" key="2">
    <source>
        <dbReference type="EMBL" id="CAL1576547.1"/>
    </source>
</evidence>
<accession>A0AAV2JKG8</accession>
<proteinExistence type="predicted"/>
<feature type="compositionally biased region" description="Pro residues" evidence="1">
    <location>
        <begin position="20"/>
        <end position="29"/>
    </location>
</feature>
<keyword evidence="3" id="KW-1185">Reference proteome</keyword>
<dbReference type="Proteomes" id="UP001497482">
    <property type="component" value="Chromosome 12"/>
</dbReference>
<evidence type="ECO:0000313" key="3">
    <source>
        <dbReference type="Proteomes" id="UP001497482"/>
    </source>
</evidence>
<feature type="compositionally biased region" description="Gly residues" evidence="1">
    <location>
        <begin position="1"/>
        <end position="12"/>
    </location>
</feature>
<sequence length="119" mass="13747">MMRTGVGGGGGQSRAEQCRPPLPYNPPHPSATSPWRRALNFHMQQAQHQLLQLMMRRINSGAKPRKRKKQLAKYGTALSLSREHPEGKPRRRGGEEERRRRRRRGTSLGVMERRESVQR</sequence>
<dbReference type="EMBL" id="OZ035834">
    <property type="protein sequence ID" value="CAL1576547.1"/>
    <property type="molecule type" value="Genomic_DNA"/>
</dbReference>
<feature type="compositionally biased region" description="Basic and acidic residues" evidence="1">
    <location>
        <begin position="81"/>
        <end position="98"/>
    </location>
</feature>
<gene>
    <name evidence="2" type="ORF">KC01_LOCUS7973</name>
</gene>
<feature type="region of interest" description="Disordered" evidence="1">
    <location>
        <begin position="60"/>
        <end position="119"/>
    </location>
</feature>